<gene>
    <name evidence="3" type="ORF">LZ012_08425</name>
</gene>
<dbReference type="EMBL" id="JAKLTN010000001">
    <property type="protein sequence ID" value="MCG2577020.1"/>
    <property type="molecule type" value="Genomic_DNA"/>
</dbReference>
<dbReference type="PANTHER" id="PTHR33840:SF1">
    <property type="entry name" value="TLE1 PHOSPHOLIPASE DOMAIN-CONTAINING PROTEIN"/>
    <property type="match status" value="1"/>
</dbReference>
<feature type="domain" description="T6SS Phospholipase effector Tle1-like catalytic" evidence="2">
    <location>
        <begin position="229"/>
        <end position="345"/>
    </location>
</feature>
<comment type="caution">
    <text evidence="3">The sequence shown here is derived from an EMBL/GenBank/DDBJ whole genome shotgun (WGS) entry which is preliminary data.</text>
</comment>
<dbReference type="PANTHER" id="PTHR33840">
    <property type="match status" value="1"/>
</dbReference>
<feature type="compositionally biased region" description="Basic and acidic residues" evidence="1">
    <location>
        <begin position="421"/>
        <end position="437"/>
    </location>
</feature>
<organism evidence="3 4">
    <name type="scientific">Dechloromonas hankyongensis</name>
    <dbReference type="NCBI Taxonomy" id="2908002"/>
    <lineage>
        <taxon>Bacteria</taxon>
        <taxon>Pseudomonadati</taxon>
        <taxon>Pseudomonadota</taxon>
        <taxon>Betaproteobacteria</taxon>
        <taxon>Rhodocyclales</taxon>
        <taxon>Azonexaceae</taxon>
        <taxon>Dechloromonas</taxon>
    </lineage>
</organism>
<dbReference type="RefSeq" id="WP_275709545.1">
    <property type="nucleotide sequence ID" value="NZ_JAKLTN010000001.1"/>
</dbReference>
<feature type="region of interest" description="Disordered" evidence="1">
    <location>
        <begin position="416"/>
        <end position="437"/>
    </location>
</feature>
<reference evidence="3" key="1">
    <citation type="submission" date="2022-01" db="EMBL/GenBank/DDBJ databases">
        <authorList>
            <person name="Jo J.-H."/>
            <person name="Im W.-T."/>
        </authorList>
    </citation>
    <scope>NUCLEOTIDE SEQUENCE</scope>
    <source>
        <strain evidence="3">XY25</strain>
    </source>
</reference>
<evidence type="ECO:0000313" key="4">
    <source>
        <dbReference type="Proteomes" id="UP001165384"/>
    </source>
</evidence>
<protein>
    <submittedName>
        <fullName evidence="3">DUF2235 domain-containing protein</fullName>
    </submittedName>
</protein>
<evidence type="ECO:0000313" key="3">
    <source>
        <dbReference type="EMBL" id="MCG2577020.1"/>
    </source>
</evidence>
<keyword evidence="4" id="KW-1185">Reference proteome</keyword>
<evidence type="ECO:0000256" key="1">
    <source>
        <dbReference type="SAM" id="MobiDB-lite"/>
    </source>
</evidence>
<dbReference type="Pfam" id="PF09994">
    <property type="entry name" value="T6SS_Tle1-like_cat"/>
    <property type="match status" value="2"/>
</dbReference>
<accession>A0ABS9K1G5</accession>
<sequence length="581" mass="64282">MSAKNPTPPQSTALSAKAQQEVVARYAKTAASKSDQPTCCKRVRIGLFFDGTNNNMDRDRPSAGHSNIVRLFDTFPDEPGNGDFAHYIPGVGTPFSKIGELTETKEGKAYGKGGAARIHWGLIQVLNALHRTADLGHLVPDPDALTAVNDPYQLKDAWSLFSGKRTTWFQGKVASLQAKLEKNPKPKITHIQVSVFGFSRGAAEARAFCNWLVEICDKKGGGLKLASIPLTIDFLGVFDTVASVGLADSFPLPVNGHFDWADGTMRVPQEVARCLHLVAAHEIRASFPLNTGRDGKAYAGNVNEFVYPGAHSNLGGGYAPGEQGRSRRGVASLLSQIPLVHMYNEARQAGVPLVSLDKVTAETRSDFEIDDTLRSDFSAYLKLAGVGAAKVEKMLEDHMHYYRRYKAVTADWETPAMKASSEQDRQDLQEASGDFRKERDRLRAKENLSKLNDPRIKVTLSERDKQLLLDLKTPVHTDVTRFLDNYVHDSHAGFYLAGPVTKYDKEQEIKRVEGKAKAGEKLNNWETKVLKASRAGKPFPLMTDAEQWDMLNGNDIVVRANTSTRREGDAYFRQRTVFDKS</sequence>
<dbReference type="InterPro" id="IPR018712">
    <property type="entry name" value="Tle1-like_cat"/>
</dbReference>
<evidence type="ECO:0000259" key="2">
    <source>
        <dbReference type="Pfam" id="PF09994"/>
    </source>
</evidence>
<dbReference type="Proteomes" id="UP001165384">
    <property type="component" value="Unassembled WGS sequence"/>
</dbReference>
<feature type="domain" description="T6SS Phospholipase effector Tle1-like catalytic" evidence="2">
    <location>
        <begin position="45"/>
        <end position="212"/>
    </location>
</feature>
<name>A0ABS9K1G5_9RHOO</name>
<proteinExistence type="predicted"/>